<keyword evidence="4" id="KW-0410">Iron transport</keyword>
<feature type="domain" description="AAA+ ATPase" evidence="8">
    <location>
        <begin position="42"/>
        <end position="220"/>
    </location>
</feature>
<gene>
    <name evidence="9" type="ORF">M5X16_21485</name>
    <name evidence="10" type="ORF">PC41400_15760</name>
</gene>
<dbReference type="KEGG" id="pchi:PC41400_15760"/>
<reference evidence="10 11" key="1">
    <citation type="submission" date="2018-01" db="EMBL/GenBank/DDBJ databases">
        <title>The whole genome sequencing and assembly of Paenibacillus chitinolyticus KCCM 41400 strain.</title>
        <authorList>
            <person name="Kim J.-Y."/>
            <person name="Park M.-K."/>
            <person name="Lee Y.-J."/>
            <person name="Yi H."/>
            <person name="Bahn Y.-S."/>
            <person name="Kim J.F."/>
            <person name="Lee D.-W."/>
        </authorList>
    </citation>
    <scope>NUCLEOTIDE SEQUENCE [LARGE SCALE GENOMIC DNA]</scope>
    <source>
        <strain evidence="10 11">KCCM 41400</strain>
    </source>
</reference>
<evidence type="ECO:0000256" key="2">
    <source>
        <dbReference type="ARBA" id="ARBA00022448"/>
    </source>
</evidence>
<dbReference type="InterPro" id="IPR051535">
    <property type="entry name" value="Siderophore_ABC-ATPase"/>
</dbReference>
<evidence type="ECO:0000256" key="5">
    <source>
        <dbReference type="ARBA" id="ARBA00023004"/>
    </source>
</evidence>
<protein>
    <submittedName>
        <fullName evidence="10">AAA family ATPase</fullName>
    </submittedName>
</protein>
<keyword evidence="3" id="KW-1003">Cell membrane</keyword>
<dbReference type="InterPro" id="IPR027417">
    <property type="entry name" value="P-loop_NTPase"/>
</dbReference>
<name>A0A410WXN6_9BACL</name>
<dbReference type="Proteomes" id="UP001527202">
    <property type="component" value="Unassembled WGS sequence"/>
</dbReference>
<dbReference type="AlphaFoldDB" id="A0A410WXN6"/>
<evidence type="ECO:0000256" key="3">
    <source>
        <dbReference type="ARBA" id="ARBA00022475"/>
    </source>
</evidence>
<dbReference type="Gene3D" id="3.40.50.300">
    <property type="entry name" value="P-loop containing nucleotide triphosphate hydrolases"/>
    <property type="match status" value="2"/>
</dbReference>
<dbReference type="InterPro" id="IPR003959">
    <property type="entry name" value="ATPase_AAA_core"/>
</dbReference>
<keyword evidence="7" id="KW-0472">Membrane</keyword>
<dbReference type="GO" id="GO:0005524">
    <property type="term" value="F:ATP binding"/>
    <property type="evidence" value="ECO:0007669"/>
    <property type="project" value="InterPro"/>
</dbReference>
<dbReference type="EMBL" id="JAMDMJ010000029">
    <property type="protein sequence ID" value="MCY9598323.1"/>
    <property type="molecule type" value="Genomic_DNA"/>
</dbReference>
<evidence type="ECO:0000256" key="7">
    <source>
        <dbReference type="ARBA" id="ARBA00023136"/>
    </source>
</evidence>
<dbReference type="GO" id="GO:0016887">
    <property type="term" value="F:ATP hydrolysis activity"/>
    <property type="evidence" value="ECO:0007669"/>
    <property type="project" value="InterPro"/>
</dbReference>
<keyword evidence="5" id="KW-0408">Iron</keyword>
<sequence>MHVESDDRFLRHIELMREKVPSWKRYPFDLDAVRSLDRLVFHPKVTYIVGENGTGKSTLMEAIATAWGFNPEGGTLNFSFATNPTHSELHEYIRLSKGLRKARDGFFFRAESYYNLATNIDELDADSSLPMPLIKDSYGGVSLHEQSHGESFFAAFVHRFGGQGLYILDEPEAALSPLRQMAMLSRMHELVGRNSQFIVSTHSPILMAYPDAVMYHLSANGIEETTLEETEHYVIMKQFLNNKENMLRELFGE</sequence>
<dbReference type="Proteomes" id="UP000288943">
    <property type="component" value="Chromosome"/>
</dbReference>
<evidence type="ECO:0000256" key="4">
    <source>
        <dbReference type="ARBA" id="ARBA00022496"/>
    </source>
</evidence>
<dbReference type="PANTHER" id="PTHR42771:SF2">
    <property type="entry name" value="IRON(3+)-HYDROXAMATE IMPORT ATP-BINDING PROTEIN FHUC"/>
    <property type="match status" value="1"/>
</dbReference>
<comment type="subcellular location">
    <subcellularLocation>
        <location evidence="1">Cell membrane</location>
        <topology evidence="1">Peripheral membrane protein</topology>
    </subcellularLocation>
</comment>
<dbReference type="GO" id="GO:0006302">
    <property type="term" value="P:double-strand break repair"/>
    <property type="evidence" value="ECO:0007669"/>
    <property type="project" value="InterPro"/>
</dbReference>
<keyword evidence="12" id="KW-1185">Reference proteome</keyword>
<evidence type="ECO:0000313" key="12">
    <source>
        <dbReference type="Proteomes" id="UP001527202"/>
    </source>
</evidence>
<evidence type="ECO:0000256" key="1">
    <source>
        <dbReference type="ARBA" id="ARBA00004202"/>
    </source>
</evidence>
<dbReference type="PANTHER" id="PTHR42771">
    <property type="entry name" value="IRON(3+)-HYDROXAMATE IMPORT ATP-BINDING PROTEIN FHUC"/>
    <property type="match status" value="1"/>
</dbReference>
<accession>A0A410WXN6</accession>
<evidence type="ECO:0000313" key="11">
    <source>
        <dbReference type="Proteomes" id="UP000288943"/>
    </source>
</evidence>
<dbReference type="EMBL" id="CP026520">
    <property type="protein sequence ID" value="QAV19057.1"/>
    <property type="molecule type" value="Genomic_DNA"/>
</dbReference>
<evidence type="ECO:0000313" key="9">
    <source>
        <dbReference type="EMBL" id="MCY9598323.1"/>
    </source>
</evidence>
<keyword evidence="2" id="KW-0813">Transport</keyword>
<evidence type="ECO:0000256" key="6">
    <source>
        <dbReference type="ARBA" id="ARBA00023065"/>
    </source>
</evidence>
<dbReference type="InterPro" id="IPR038729">
    <property type="entry name" value="Rad50/SbcC_AAA"/>
</dbReference>
<dbReference type="OrthoDB" id="9784297at2"/>
<dbReference type="SMART" id="SM00382">
    <property type="entry name" value="AAA"/>
    <property type="match status" value="1"/>
</dbReference>
<proteinExistence type="predicted"/>
<dbReference type="Pfam" id="PF13304">
    <property type="entry name" value="AAA_21"/>
    <property type="match status" value="1"/>
</dbReference>
<evidence type="ECO:0000259" key="8">
    <source>
        <dbReference type="SMART" id="SM00382"/>
    </source>
</evidence>
<organism evidence="10 11">
    <name type="scientific">Paenibacillus chitinolyticus</name>
    <dbReference type="NCBI Taxonomy" id="79263"/>
    <lineage>
        <taxon>Bacteria</taxon>
        <taxon>Bacillati</taxon>
        <taxon>Bacillota</taxon>
        <taxon>Bacilli</taxon>
        <taxon>Bacillales</taxon>
        <taxon>Paenibacillaceae</taxon>
        <taxon>Paenibacillus</taxon>
    </lineage>
</organism>
<dbReference type="Pfam" id="PF13476">
    <property type="entry name" value="AAA_23"/>
    <property type="match status" value="1"/>
</dbReference>
<dbReference type="GO" id="GO:0005886">
    <property type="term" value="C:plasma membrane"/>
    <property type="evidence" value="ECO:0007669"/>
    <property type="project" value="UniProtKB-SubCell"/>
</dbReference>
<reference evidence="9 12" key="2">
    <citation type="submission" date="2022-05" db="EMBL/GenBank/DDBJ databases">
        <title>Genome Sequencing of Bee-Associated Microbes.</title>
        <authorList>
            <person name="Dunlap C."/>
        </authorList>
    </citation>
    <scope>NUCLEOTIDE SEQUENCE [LARGE SCALE GENOMIC DNA]</scope>
    <source>
        <strain evidence="9 12">NRRL B-23120</strain>
    </source>
</reference>
<dbReference type="SUPFAM" id="SSF52540">
    <property type="entry name" value="P-loop containing nucleoside triphosphate hydrolases"/>
    <property type="match status" value="1"/>
</dbReference>
<evidence type="ECO:0000313" key="10">
    <source>
        <dbReference type="EMBL" id="QAV19057.1"/>
    </source>
</evidence>
<dbReference type="InterPro" id="IPR003593">
    <property type="entry name" value="AAA+_ATPase"/>
</dbReference>
<keyword evidence="6" id="KW-0406">Ion transport</keyword>
<dbReference type="GO" id="GO:0006826">
    <property type="term" value="P:iron ion transport"/>
    <property type="evidence" value="ECO:0007669"/>
    <property type="project" value="UniProtKB-KW"/>
</dbReference>